<dbReference type="EMBL" id="BAABIQ010000041">
    <property type="protein sequence ID" value="GAA4801362.1"/>
    <property type="molecule type" value="Genomic_DNA"/>
</dbReference>
<gene>
    <name evidence="1" type="ORF">GCM10023231_32660</name>
</gene>
<comment type="caution">
    <text evidence="1">The sequence shown here is derived from an EMBL/GenBank/DDBJ whole genome shotgun (WGS) entry which is preliminary data.</text>
</comment>
<dbReference type="Proteomes" id="UP001501411">
    <property type="component" value="Unassembled WGS sequence"/>
</dbReference>
<organism evidence="1 2">
    <name type="scientific">Olivibacter ginsenosidimutans</name>
    <dbReference type="NCBI Taxonomy" id="1176537"/>
    <lineage>
        <taxon>Bacteria</taxon>
        <taxon>Pseudomonadati</taxon>
        <taxon>Bacteroidota</taxon>
        <taxon>Sphingobacteriia</taxon>
        <taxon>Sphingobacteriales</taxon>
        <taxon>Sphingobacteriaceae</taxon>
        <taxon>Olivibacter</taxon>
    </lineage>
</organism>
<evidence type="ECO:0000313" key="2">
    <source>
        <dbReference type="Proteomes" id="UP001501411"/>
    </source>
</evidence>
<evidence type="ECO:0000313" key="1">
    <source>
        <dbReference type="EMBL" id="GAA4801362.1"/>
    </source>
</evidence>
<dbReference type="RefSeq" id="WP_345233244.1">
    <property type="nucleotide sequence ID" value="NZ_BAABIQ010000041.1"/>
</dbReference>
<dbReference type="Pfam" id="PF10670">
    <property type="entry name" value="DUF4198"/>
    <property type="match status" value="1"/>
</dbReference>
<evidence type="ECO:0008006" key="3">
    <source>
        <dbReference type="Google" id="ProtNLM"/>
    </source>
</evidence>
<accession>A0ABP9BWK0</accession>
<reference evidence="2" key="1">
    <citation type="journal article" date="2019" name="Int. J. Syst. Evol. Microbiol.">
        <title>The Global Catalogue of Microorganisms (GCM) 10K type strain sequencing project: providing services to taxonomists for standard genome sequencing and annotation.</title>
        <authorList>
            <consortium name="The Broad Institute Genomics Platform"/>
            <consortium name="The Broad Institute Genome Sequencing Center for Infectious Disease"/>
            <person name="Wu L."/>
            <person name="Ma J."/>
        </authorList>
    </citation>
    <scope>NUCLEOTIDE SEQUENCE [LARGE SCALE GENOMIC DNA]</scope>
    <source>
        <strain evidence="2">JCM 18200</strain>
    </source>
</reference>
<protein>
    <recommendedName>
        <fullName evidence="3">DUF4198 domain-containing protein</fullName>
    </recommendedName>
</protein>
<dbReference type="InterPro" id="IPR019613">
    <property type="entry name" value="DUF4198"/>
</dbReference>
<name>A0ABP9BWK0_9SPHI</name>
<proteinExistence type="predicted"/>
<sequence>MRHFFNVFLLVALLWFPSISIKAQDYSLIANTYEASKGDSIVYTLYQGRGLDSTEIAPEAVKNLIYANYTQGGKKAADTIPLDKSFMQYRALQQNEGQSLLTIEFKGGTVTYDQLVVEDFAKTENLTELAGIIDSSGFTTEYTANTFFTAKVLTVTGKPNGSLYKNKECKQLEIVLEQNPYKLQYGDDIAAVILLDGKPLQGTSTTIYTKSISGQVHASKYRSDADGKIYFKLNRSGLWLLQTVYANPSQEKGADYNYYQSSFSFRFSH</sequence>
<keyword evidence="2" id="KW-1185">Reference proteome</keyword>